<evidence type="ECO:0000259" key="2">
    <source>
        <dbReference type="Pfam" id="PF17881"/>
    </source>
</evidence>
<name>A0A1N6P5Z4_9BACI</name>
<dbReference type="EMBL" id="FTLX01000001">
    <property type="protein sequence ID" value="SIP99673.1"/>
    <property type="molecule type" value="Genomic_DNA"/>
</dbReference>
<evidence type="ECO:0000313" key="4">
    <source>
        <dbReference type="EMBL" id="SIP99673.1"/>
    </source>
</evidence>
<keyword evidence="1" id="KW-0472">Membrane</keyword>
<gene>
    <name evidence="3" type="ORF">B1B05_01895</name>
    <name evidence="4" type="ORF">SAMN05443094_101397</name>
</gene>
<dbReference type="OrthoDB" id="2381181at2"/>
<dbReference type="Pfam" id="PF17881">
    <property type="entry name" value="TseB"/>
    <property type="match status" value="1"/>
</dbReference>
<reference evidence="4 5" key="1">
    <citation type="submission" date="2017-01" db="EMBL/GenBank/DDBJ databases">
        <authorList>
            <person name="Mah S.A."/>
            <person name="Swanson W.J."/>
            <person name="Moy G.W."/>
            <person name="Vacquier V.D."/>
        </authorList>
    </citation>
    <scope>NUCLEOTIDE SEQUENCE [LARGE SCALE GENOMIC DNA]</scope>
    <source>
        <strain evidence="4 5">NIO-1016</strain>
    </source>
</reference>
<keyword evidence="1" id="KW-1133">Transmembrane helix</keyword>
<dbReference type="Proteomes" id="UP000215545">
    <property type="component" value="Unassembled WGS sequence"/>
</dbReference>
<dbReference type="EMBL" id="MWSK01000001">
    <property type="protein sequence ID" value="OXS80250.1"/>
    <property type="molecule type" value="Genomic_DNA"/>
</dbReference>
<feature type="domain" description="Cell wall elongation regulator TseB-like" evidence="2">
    <location>
        <begin position="41"/>
        <end position="83"/>
    </location>
</feature>
<keyword evidence="6" id="KW-1185">Reference proteome</keyword>
<dbReference type="RefSeq" id="WP_045852469.1">
    <property type="nucleotide sequence ID" value="NZ_FTLX01000001.1"/>
</dbReference>
<sequence>MRTTYKKWALIIGIPVLIIAIAVIILYNNAQKPYEEAKERAARQLEEKASLSQTDDVYVYHSTETVYAATGQDQNGQNVAVWLSEKEGSEPVVRPLEEGVTEKEARALFREEAGDAALLSVTLGMEQKTPVWLFLFENENGRLNYYYLSFTDGTWWKKVENI</sequence>
<proteinExistence type="predicted"/>
<protein>
    <submittedName>
        <fullName evidence="4">Uncharacterized protein YpmB</fullName>
    </submittedName>
</protein>
<reference evidence="6" key="2">
    <citation type="submission" date="2017-03" db="EMBL/GenBank/DDBJ databases">
        <title>Bacillus sp. V-88(T) DSM27956, whole genome shotgun sequencing project.</title>
        <authorList>
            <person name="Dastager S.G."/>
            <person name="Neurgaonkar P.S."/>
            <person name="Dharne M.S."/>
        </authorList>
    </citation>
    <scope>NUCLEOTIDE SEQUENCE [LARGE SCALE GENOMIC DNA]</scope>
    <source>
        <strain evidence="6">DSM 25145</strain>
    </source>
</reference>
<organism evidence="4 5">
    <name type="scientific">Domibacillus enclensis</name>
    <dbReference type="NCBI Taxonomy" id="1017273"/>
    <lineage>
        <taxon>Bacteria</taxon>
        <taxon>Bacillati</taxon>
        <taxon>Bacillota</taxon>
        <taxon>Bacilli</taxon>
        <taxon>Bacillales</taxon>
        <taxon>Bacillaceae</taxon>
        <taxon>Domibacillus</taxon>
    </lineage>
</organism>
<evidence type="ECO:0000313" key="5">
    <source>
        <dbReference type="Proteomes" id="UP000186385"/>
    </source>
</evidence>
<dbReference type="AlphaFoldDB" id="A0A1N6P5Z4"/>
<dbReference type="Gene3D" id="3.10.450.40">
    <property type="match status" value="2"/>
</dbReference>
<keyword evidence="1" id="KW-0812">Transmembrane</keyword>
<feature type="transmembrane region" description="Helical" evidence="1">
    <location>
        <begin position="7"/>
        <end position="27"/>
    </location>
</feature>
<evidence type="ECO:0000313" key="3">
    <source>
        <dbReference type="EMBL" id="OXS80250.1"/>
    </source>
</evidence>
<dbReference type="Proteomes" id="UP000186385">
    <property type="component" value="Unassembled WGS sequence"/>
</dbReference>
<dbReference type="SUPFAM" id="SSF54403">
    <property type="entry name" value="Cystatin/monellin"/>
    <property type="match status" value="2"/>
</dbReference>
<dbReference type="InterPro" id="IPR041401">
    <property type="entry name" value="TseB-like_dom"/>
</dbReference>
<evidence type="ECO:0000313" key="6">
    <source>
        <dbReference type="Proteomes" id="UP000215545"/>
    </source>
</evidence>
<accession>A0A1N6P5Z4</accession>
<dbReference type="STRING" id="1017273.SAMN05443094_101397"/>
<dbReference type="InterPro" id="IPR046350">
    <property type="entry name" value="Cystatin_sf"/>
</dbReference>
<reference evidence="3" key="3">
    <citation type="submission" date="2017-03" db="EMBL/GenBank/DDBJ databases">
        <authorList>
            <person name="Dastager S.G."/>
            <person name="Neurgaonkar P.S."/>
            <person name="Dharne M.S."/>
        </authorList>
    </citation>
    <scope>NUCLEOTIDE SEQUENCE</scope>
    <source>
        <strain evidence="3">DSM 25145</strain>
    </source>
</reference>
<evidence type="ECO:0000256" key="1">
    <source>
        <dbReference type="SAM" id="Phobius"/>
    </source>
</evidence>